<accession>A0ACD5UZ08</accession>
<organism evidence="1 2">
    <name type="scientific">Avena sativa</name>
    <name type="common">Oat</name>
    <dbReference type="NCBI Taxonomy" id="4498"/>
    <lineage>
        <taxon>Eukaryota</taxon>
        <taxon>Viridiplantae</taxon>
        <taxon>Streptophyta</taxon>
        <taxon>Embryophyta</taxon>
        <taxon>Tracheophyta</taxon>
        <taxon>Spermatophyta</taxon>
        <taxon>Magnoliopsida</taxon>
        <taxon>Liliopsida</taxon>
        <taxon>Poales</taxon>
        <taxon>Poaceae</taxon>
        <taxon>BOP clade</taxon>
        <taxon>Pooideae</taxon>
        <taxon>Poodae</taxon>
        <taxon>Poeae</taxon>
        <taxon>Poeae Chloroplast Group 1 (Aveneae type)</taxon>
        <taxon>Aveninae</taxon>
        <taxon>Avena</taxon>
    </lineage>
</organism>
<dbReference type="Proteomes" id="UP001732700">
    <property type="component" value="Chromosome 2D"/>
</dbReference>
<proteinExistence type="predicted"/>
<sequence>MEFEEANSKKQINDECIINFLPRDLIERVFLRLPVSTLLRCVGVCKHWKTMIRDPKFATLHLQHASRCVLLFFQQESVSRKCYPSDAILVDEAWSQSTYAVPVIGPDDLLCSSCNGLICLYTKTSTIKISNIATGESMCIEKPYRNLRGDHFSFYSFGFHPLKKEYKITHFLSEISEGPFHNKDRSNFIQVYTLGGEKWKDIKTLEAFNLNYVRTSGTINVDGTLYWLTEDRAARWQHVVMSFDLGEESFLQIKLPTSVHEDSAYGTRKYWIRKIDGKICIATAQTFHYTPKEIFGKLKIWTLDSKVEQTWSQKYNIDSSDYIPGPSLVHGGKLLTQCSDNKLFTYKLLWNGESFETELFKMVKLFDFGPRKPENMQCYICVKSLVRLDIYKKDGIVPRQNKRGGWKLKKWKAWEKNLSEREEMWIRFHQKEHESIESSNRFIIWLNGVLPIISNEAIRQQIGMKSTKIFRDISDQHPRSLRRLNLLGQKRDRENLIARMEKFAENSKAISDAINSIISIIMSTIPD</sequence>
<evidence type="ECO:0000313" key="1">
    <source>
        <dbReference type="EnsemblPlants" id="AVESA.00010b.r2.2DG0332290.1.CDS"/>
    </source>
</evidence>
<reference evidence="1" key="1">
    <citation type="submission" date="2021-05" db="EMBL/GenBank/DDBJ databases">
        <authorList>
            <person name="Scholz U."/>
            <person name="Mascher M."/>
            <person name="Fiebig A."/>
        </authorList>
    </citation>
    <scope>NUCLEOTIDE SEQUENCE [LARGE SCALE GENOMIC DNA]</scope>
</reference>
<reference evidence="1" key="2">
    <citation type="submission" date="2025-09" db="UniProtKB">
        <authorList>
            <consortium name="EnsemblPlants"/>
        </authorList>
    </citation>
    <scope>IDENTIFICATION</scope>
</reference>
<name>A0ACD5UZ08_AVESA</name>
<evidence type="ECO:0000313" key="2">
    <source>
        <dbReference type="Proteomes" id="UP001732700"/>
    </source>
</evidence>
<keyword evidence="2" id="KW-1185">Reference proteome</keyword>
<dbReference type="EnsemblPlants" id="AVESA.00010b.r2.2DG0332290.1">
    <property type="protein sequence ID" value="AVESA.00010b.r2.2DG0332290.1.CDS"/>
    <property type="gene ID" value="AVESA.00010b.r2.2DG0332290"/>
</dbReference>
<protein>
    <submittedName>
        <fullName evidence="1">Uncharacterized protein</fullName>
    </submittedName>
</protein>